<name>D9WK25_9ACTN</name>
<dbReference type="EMBL" id="GG657754">
    <property type="protein sequence ID" value="EFL23588.1"/>
    <property type="molecule type" value="Genomic_DNA"/>
</dbReference>
<evidence type="ECO:0000313" key="4">
    <source>
        <dbReference type="Proteomes" id="UP000003963"/>
    </source>
</evidence>
<dbReference type="AlphaFoldDB" id="D9WK25"/>
<dbReference type="HOGENOM" id="CLU_2909762_0_0_11"/>
<keyword evidence="4" id="KW-1185">Reference proteome</keyword>
<feature type="chain" id="PRO_5039338170" evidence="2">
    <location>
        <begin position="28"/>
        <end position="63"/>
    </location>
</feature>
<sequence length="63" mass="5885">MLAAAAAGGGVLAGSALLTGCSGAASASPTEAVPTRGPAGRPDRGGTLRIARPPASDAETLDP</sequence>
<keyword evidence="2" id="KW-0732">Signal</keyword>
<organism evidence="3 4">
    <name type="scientific">Streptomyces himastatinicus ATCC 53653</name>
    <dbReference type="NCBI Taxonomy" id="457427"/>
    <lineage>
        <taxon>Bacteria</taxon>
        <taxon>Bacillati</taxon>
        <taxon>Actinomycetota</taxon>
        <taxon>Actinomycetes</taxon>
        <taxon>Kitasatosporales</taxon>
        <taxon>Streptomycetaceae</taxon>
        <taxon>Streptomyces</taxon>
        <taxon>Streptomyces violaceusniger group</taxon>
    </lineage>
</organism>
<feature type="signal peptide" evidence="2">
    <location>
        <begin position="1"/>
        <end position="27"/>
    </location>
</feature>
<reference evidence="3 4" key="1">
    <citation type="submission" date="2009-02" db="EMBL/GenBank/DDBJ databases">
        <title>Annotation of Streptomyces hygroscopicus strain ATCC 53653.</title>
        <authorList>
            <consortium name="The Broad Institute Genome Sequencing Platform"/>
            <consortium name="Broad Institute Microbial Sequencing Center"/>
            <person name="Fischbach M."/>
            <person name="Godfrey P."/>
            <person name="Ward D."/>
            <person name="Young S."/>
            <person name="Zeng Q."/>
            <person name="Koehrsen M."/>
            <person name="Alvarado L."/>
            <person name="Berlin A.M."/>
            <person name="Bochicchio J."/>
            <person name="Borenstein D."/>
            <person name="Chapman S.B."/>
            <person name="Chen Z."/>
            <person name="Engels R."/>
            <person name="Freedman E."/>
            <person name="Gellesch M."/>
            <person name="Goldberg J."/>
            <person name="Griggs A."/>
            <person name="Gujja S."/>
            <person name="Heilman E.R."/>
            <person name="Heiman D.I."/>
            <person name="Hepburn T.A."/>
            <person name="Howarth C."/>
            <person name="Jen D."/>
            <person name="Larson L."/>
            <person name="Lewis B."/>
            <person name="Mehta T."/>
            <person name="Park D."/>
            <person name="Pearson M."/>
            <person name="Richards J."/>
            <person name="Roberts A."/>
            <person name="Saif S."/>
            <person name="Shea T.D."/>
            <person name="Shenoy N."/>
            <person name="Sisk P."/>
            <person name="Stolte C."/>
            <person name="Sykes S.N."/>
            <person name="Thomson T."/>
            <person name="Walk T."/>
            <person name="White J."/>
            <person name="Yandava C."/>
            <person name="Straight P."/>
            <person name="Clardy J."/>
            <person name="Hung D."/>
            <person name="Kolter R."/>
            <person name="Mekalanos J."/>
            <person name="Walker S."/>
            <person name="Walsh C.T."/>
            <person name="Wieland-Brown L.C."/>
            <person name="Haas B."/>
            <person name="Nusbaum C."/>
            <person name="Birren B."/>
        </authorList>
    </citation>
    <scope>NUCLEOTIDE SEQUENCE [LARGE SCALE GENOMIC DNA]</scope>
    <source>
        <strain evidence="3 4">ATCC 53653</strain>
    </source>
</reference>
<gene>
    <name evidence="3" type="ORF">SSOG_03302</name>
</gene>
<evidence type="ECO:0000256" key="2">
    <source>
        <dbReference type="SAM" id="SignalP"/>
    </source>
</evidence>
<protein>
    <submittedName>
        <fullName evidence="3">Uncharacterized protein</fullName>
    </submittedName>
</protein>
<dbReference type="Proteomes" id="UP000003963">
    <property type="component" value="Unassembled WGS sequence"/>
</dbReference>
<feature type="non-terminal residue" evidence="3">
    <location>
        <position position="63"/>
    </location>
</feature>
<dbReference type="STRING" id="457427.SSOG_03302"/>
<feature type="region of interest" description="Disordered" evidence="1">
    <location>
        <begin position="22"/>
        <end position="63"/>
    </location>
</feature>
<accession>D9WK25</accession>
<evidence type="ECO:0000256" key="1">
    <source>
        <dbReference type="SAM" id="MobiDB-lite"/>
    </source>
</evidence>
<proteinExistence type="predicted"/>
<evidence type="ECO:0000313" key="3">
    <source>
        <dbReference type="EMBL" id="EFL23588.1"/>
    </source>
</evidence>